<dbReference type="Proteomes" id="UP000663891">
    <property type="component" value="Unassembled WGS sequence"/>
</dbReference>
<dbReference type="Proteomes" id="UP000663881">
    <property type="component" value="Unassembled WGS sequence"/>
</dbReference>
<keyword evidence="1" id="KW-0732">Signal</keyword>
<proteinExistence type="predicted"/>
<evidence type="ECO:0000313" key="2">
    <source>
        <dbReference type="EMBL" id="CAF1070245.1"/>
    </source>
</evidence>
<evidence type="ECO:0000313" key="4">
    <source>
        <dbReference type="Proteomes" id="UP000663891"/>
    </source>
</evidence>
<reference evidence="2" key="1">
    <citation type="submission" date="2021-02" db="EMBL/GenBank/DDBJ databases">
        <authorList>
            <person name="Nowell W R."/>
        </authorList>
    </citation>
    <scope>NUCLEOTIDE SEQUENCE</scope>
</reference>
<name>A0A814LWR2_9BILA</name>
<dbReference type="OrthoDB" id="10041756at2759"/>
<dbReference type="AlphaFoldDB" id="A0A814LWR2"/>
<evidence type="ECO:0000256" key="1">
    <source>
        <dbReference type="SAM" id="SignalP"/>
    </source>
</evidence>
<accession>A0A814LWR2</accession>
<protein>
    <submittedName>
        <fullName evidence="2">Uncharacterized protein</fullName>
    </submittedName>
</protein>
<comment type="caution">
    <text evidence="2">The sequence shown here is derived from an EMBL/GenBank/DDBJ whole genome shotgun (WGS) entry which is preliminary data.</text>
</comment>
<dbReference type="EMBL" id="CAJNON010000176">
    <property type="protein sequence ID" value="CAF1070245.1"/>
    <property type="molecule type" value="Genomic_DNA"/>
</dbReference>
<evidence type="ECO:0000313" key="3">
    <source>
        <dbReference type="EMBL" id="CAF3902061.1"/>
    </source>
</evidence>
<feature type="signal peptide" evidence="1">
    <location>
        <begin position="1"/>
        <end position="19"/>
    </location>
</feature>
<dbReference type="EMBL" id="CAJOAY010001917">
    <property type="protein sequence ID" value="CAF3902061.1"/>
    <property type="molecule type" value="Genomic_DNA"/>
</dbReference>
<sequence>MRSQLVIVLLVGLAASAYALDLSHAHKRSIEAEANARGFFTDFYTQVIHPPMNHIATNMALLAAQVLAGFSQTGIPLPSQGRILHPSAVQVQAGLDGLWQNTVRPLLKNVLSKYSVVIAQLFSTISTGRNDLTEVEMRGFFDTLADGLLSSLQLVWSNVLQKPTEQALSTAALLGAQVLAGAGVNGVSLDSLFGKRDLTEAEMRGFWSDFGNTLLGVFQKPLEDALSTTALLGAQVLAGAGVNGVSLDSLFGKRDLTEAEMRGFFDDLLSTLLAVVQKPLEDALSTTALLGAQVLAGAGVNGVSLDSLFGKRDMTEAEMRGFFDDLLSTLLAVVQKPLEDALSTTALLGAQVLAGAGVNGVSLDSLFGKRDMTEAEMRGFWEDFANTLLAVVQKPVEQALSSAALLGAQVLAGAGVNGVSLDSLFGKRDLSEAEMRGFFDALGDAFTSVFANVLQKPLENALSTAALLGAQMLAGAGVNGVSLDSLFGKRSAEARGPVIDGLLSHATGLYHQEVKPMMETAINNAMLSLAGVLANFSSNLGRR</sequence>
<feature type="chain" id="PRO_5036225210" evidence="1">
    <location>
        <begin position="20"/>
        <end position="543"/>
    </location>
</feature>
<gene>
    <name evidence="3" type="ORF">OKA104_LOCUS24243</name>
    <name evidence="2" type="ORF">VCS650_LOCUS18441</name>
</gene>
<organism evidence="2 4">
    <name type="scientific">Adineta steineri</name>
    <dbReference type="NCBI Taxonomy" id="433720"/>
    <lineage>
        <taxon>Eukaryota</taxon>
        <taxon>Metazoa</taxon>
        <taxon>Spiralia</taxon>
        <taxon>Gnathifera</taxon>
        <taxon>Rotifera</taxon>
        <taxon>Eurotatoria</taxon>
        <taxon>Bdelloidea</taxon>
        <taxon>Adinetida</taxon>
        <taxon>Adinetidae</taxon>
        <taxon>Adineta</taxon>
    </lineage>
</organism>